<dbReference type="AlphaFoldDB" id="A0AAN7LX40"/>
<organism evidence="1 2">
    <name type="scientific">Trapa natans</name>
    <name type="common">Water chestnut</name>
    <dbReference type="NCBI Taxonomy" id="22666"/>
    <lineage>
        <taxon>Eukaryota</taxon>
        <taxon>Viridiplantae</taxon>
        <taxon>Streptophyta</taxon>
        <taxon>Embryophyta</taxon>
        <taxon>Tracheophyta</taxon>
        <taxon>Spermatophyta</taxon>
        <taxon>Magnoliopsida</taxon>
        <taxon>eudicotyledons</taxon>
        <taxon>Gunneridae</taxon>
        <taxon>Pentapetalae</taxon>
        <taxon>rosids</taxon>
        <taxon>malvids</taxon>
        <taxon>Myrtales</taxon>
        <taxon>Lythraceae</taxon>
        <taxon>Trapa</taxon>
    </lineage>
</organism>
<protein>
    <submittedName>
        <fullName evidence="1">Uncharacterized protein</fullName>
    </submittedName>
</protein>
<proteinExistence type="predicted"/>
<dbReference type="PANTHER" id="PTHR36322:SF3">
    <property type="entry name" value="TRANSMEMBRANE PROTEIN"/>
    <property type="match status" value="1"/>
</dbReference>
<keyword evidence="2" id="KW-1185">Reference proteome</keyword>
<evidence type="ECO:0000313" key="1">
    <source>
        <dbReference type="EMBL" id="KAK4794696.1"/>
    </source>
</evidence>
<name>A0AAN7LX40_TRANT</name>
<reference evidence="1 2" key="1">
    <citation type="journal article" date="2023" name="Hortic Res">
        <title>Pangenome of water caltrop reveals structural variations and asymmetric subgenome divergence after allopolyploidization.</title>
        <authorList>
            <person name="Zhang X."/>
            <person name="Chen Y."/>
            <person name="Wang L."/>
            <person name="Yuan Y."/>
            <person name="Fang M."/>
            <person name="Shi L."/>
            <person name="Lu R."/>
            <person name="Comes H.P."/>
            <person name="Ma Y."/>
            <person name="Chen Y."/>
            <person name="Huang G."/>
            <person name="Zhou Y."/>
            <person name="Zheng Z."/>
            <person name="Qiu Y."/>
        </authorList>
    </citation>
    <scope>NUCLEOTIDE SEQUENCE [LARGE SCALE GENOMIC DNA]</scope>
    <source>
        <strain evidence="1">F231</strain>
    </source>
</reference>
<evidence type="ECO:0000313" key="2">
    <source>
        <dbReference type="Proteomes" id="UP001346149"/>
    </source>
</evidence>
<dbReference type="Proteomes" id="UP001346149">
    <property type="component" value="Unassembled WGS sequence"/>
</dbReference>
<comment type="caution">
    <text evidence="1">The sequence shown here is derived from an EMBL/GenBank/DDBJ whole genome shotgun (WGS) entry which is preliminary data.</text>
</comment>
<gene>
    <name evidence="1" type="ORF">SAY86_012690</name>
</gene>
<accession>A0AAN7LX40</accession>
<dbReference type="PANTHER" id="PTHR36322">
    <property type="entry name" value="TRANSMEMBRANE PROTEIN"/>
    <property type="match status" value="1"/>
</dbReference>
<dbReference type="EMBL" id="JAXQNO010000007">
    <property type="protein sequence ID" value="KAK4794696.1"/>
    <property type="molecule type" value="Genomic_DNA"/>
</dbReference>
<sequence length="139" mass="15895">MLAVKGCFFRMRRRSRRLLFLLLCSPVIILFMVFTFPILCLAELCPRFFLGGSWNMVAEDDGEEEGEEEDGALADERLLECEEGRCFDSHEREREVGLLQRYLEDQLSIAGVVYECGDDFDCNFGYGGPPHNDRSPLLA</sequence>